<evidence type="ECO:0000313" key="2">
    <source>
        <dbReference type="EMBL" id="MBL6445214.1"/>
    </source>
</evidence>
<evidence type="ECO:0000259" key="1">
    <source>
        <dbReference type="PROSITE" id="PS50995"/>
    </source>
</evidence>
<dbReference type="InterPro" id="IPR039422">
    <property type="entry name" value="MarR/SlyA-like"/>
</dbReference>
<dbReference type="PANTHER" id="PTHR33164">
    <property type="entry name" value="TRANSCRIPTIONAL REGULATOR, MARR FAMILY"/>
    <property type="match status" value="1"/>
</dbReference>
<dbReference type="Pfam" id="PF12802">
    <property type="entry name" value="MarR_2"/>
    <property type="match status" value="1"/>
</dbReference>
<dbReference type="InterPro" id="IPR036388">
    <property type="entry name" value="WH-like_DNA-bd_sf"/>
</dbReference>
<dbReference type="EMBL" id="JAEUGD010000004">
    <property type="protein sequence ID" value="MBL6445214.1"/>
    <property type="molecule type" value="Genomic_DNA"/>
</dbReference>
<dbReference type="GO" id="GO:0003700">
    <property type="term" value="F:DNA-binding transcription factor activity"/>
    <property type="evidence" value="ECO:0007669"/>
    <property type="project" value="InterPro"/>
</dbReference>
<dbReference type="Proteomes" id="UP000614216">
    <property type="component" value="Unassembled WGS sequence"/>
</dbReference>
<comment type="caution">
    <text evidence="2">The sequence shown here is derived from an EMBL/GenBank/DDBJ whole genome shotgun (WGS) entry which is preliminary data.</text>
</comment>
<dbReference type="SUPFAM" id="SSF46785">
    <property type="entry name" value="Winged helix' DNA-binding domain"/>
    <property type="match status" value="1"/>
</dbReference>
<accession>A0A937FT97</accession>
<proteinExistence type="predicted"/>
<organism evidence="2 3">
    <name type="scientific">Fulvivirga marina</name>
    <dbReference type="NCBI Taxonomy" id="2494733"/>
    <lineage>
        <taxon>Bacteria</taxon>
        <taxon>Pseudomonadati</taxon>
        <taxon>Bacteroidota</taxon>
        <taxon>Cytophagia</taxon>
        <taxon>Cytophagales</taxon>
        <taxon>Fulvivirgaceae</taxon>
        <taxon>Fulvivirga</taxon>
    </lineage>
</organism>
<evidence type="ECO:0000313" key="3">
    <source>
        <dbReference type="Proteomes" id="UP000614216"/>
    </source>
</evidence>
<protein>
    <submittedName>
        <fullName evidence="2">MarR family transcriptional regulator</fullName>
    </submittedName>
</protein>
<dbReference type="RefSeq" id="WP_202854753.1">
    <property type="nucleotide sequence ID" value="NZ_JAEUGD010000004.1"/>
</dbReference>
<name>A0A937FT97_9BACT</name>
<dbReference type="InterPro" id="IPR036390">
    <property type="entry name" value="WH_DNA-bd_sf"/>
</dbReference>
<feature type="domain" description="HTH marR-type" evidence="1">
    <location>
        <begin position="11"/>
        <end position="142"/>
    </location>
</feature>
<reference evidence="2" key="1">
    <citation type="submission" date="2021-01" db="EMBL/GenBank/DDBJ databases">
        <title>Fulvivirga kasyanovii gen. nov., sp nov., a novel member of the phylum Bacteroidetes isolated from seawater in a mussel farm.</title>
        <authorList>
            <person name="Zhao L.-H."/>
            <person name="Wang Z.-J."/>
        </authorList>
    </citation>
    <scope>NUCLEOTIDE SEQUENCE</scope>
    <source>
        <strain evidence="2">29W222</strain>
    </source>
</reference>
<dbReference type="AlphaFoldDB" id="A0A937FT97"/>
<dbReference type="Gene3D" id="1.10.10.10">
    <property type="entry name" value="Winged helix-like DNA-binding domain superfamily/Winged helix DNA-binding domain"/>
    <property type="match status" value="1"/>
</dbReference>
<dbReference type="PANTHER" id="PTHR33164:SF101">
    <property type="entry name" value="TRANSCRIPTIONAL REPRESSOR MPRA"/>
    <property type="match status" value="1"/>
</dbReference>
<dbReference type="PROSITE" id="PS50995">
    <property type="entry name" value="HTH_MARR_2"/>
    <property type="match status" value="1"/>
</dbReference>
<keyword evidence="3" id="KW-1185">Reference proteome</keyword>
<sequence length="162" mass="18862">MHEDFIKELGYLSLASRLKRISDSMIHSGRQMYKNLNVDIEPNWYLIFKLLEKHGNLSVTDIAEKLQFSHPSVITIINKMTLAGYLQSEPCPTDGRRQWITLTQKAKKMLPEYQKLWVAGTKGIENMLKDTNFLTLLDHLEQELSQQSFMERTLNEFNNGTK</sequence>
<dbReference type="SMART" id="SM00347">
    <property type="entry name" value="HTH_MARR"/>
    <property type="match status" value="1"/>
</dbReference>
<gene>
    <name evidence="2" type="ORF">JMN32_02770</name>
</gene>
<dbReference type="GO" id="GO:0006950">
    <property type="term" value="P:response to stress"/>
    <property type="evidence" value="ECO:0007669"/>
    <property type="project" value="TreeGrafter"/>
</dbReference>
<dbReference type="InterPro" id="IPR000835">
    <property type="entry name" value="HTH_MarR-typ"/>
</dbReference>